<dbReference type="SMART" id="SM00020">
    <property type="entry name" value="Tryp_SPc"/>
    <property type="match status" value="1"/>
</dbReference>
<comment type="similarity">
    <text evidence="2">Belongs to the peptidase S1 family.</text>
</comment>
<feature type="chain" id="PRO_5043483073" description="Peptidase S1 domain-containing protein" evidence="11">
    <location>
        <begin position="16"/>
        <end position="279"/>
    </location>
</feature>
<keyword evidence="11" id="KW-0732">Signal</keyword>
<evidence type="ECO:0000256" key="9">
    <source>
        <dbReference type="ARBA" id="ARBA00055534"/>
    </source>
</evidence>
<gene>
    <name evidence="13" type="ORF">LNINA_LOCUS702</name>
</gene>
<dbReference type="AlphaFoldDB" id="A0AAV1IX56"/>
<comment type="subcellular location">
    <subcellularLocation>
        <location evidence="1">Secreted</location>
        <location evidence="1">Extracellular space</location>
    </subcellularLocation>
</comment>
<dbReference type="InterPro" id="IPR009003">
    <property type="entry name" value="Peptidase_S1_PA"/>
</dbReference>
<evidence type="ECO:0000256" key="1">
    <source>
        <dbReference type="ARBA" id="ARBA00004239"/>
    </source>
</evidence>
<keyword evidence="6" id="KW-0720">Serine protease</keyword>
<evidence type="ECO:0000256" key="4">
    <source>
        <dbReference type="ARBA" id="ARBA00022670"/>
    </source>
</evidence>
<keyword evidence="7" id="KW-1015">Disulfide bond</keyword>
<accession>A0AAV1IX56</accession>
<evidence type="ECO:0000256" key="5">
    <source>
        <dbReference type="ARBA" id="ARBA00022801"/>
    </source>
</evidence>
<dbReference type="InterPro" id="IPR001254">
    <property type="entry name" value="Trypsin_dom"/>
</dbReference>
<dbReference type="CDD" id="cd00190">
    <property type="entry name" value="Tryp_SPc"/>
    <property type="match status" value="1"/>
</dbReference>
<protein>
    <recommendedName>
        <fullName evidence="12">Peptidase S1 domain-containing protein</fullName>
    </recommendedName>
</protein>
<dbReference type="GO" id="GO:0090729">
    <property type="term" value="F:toxin activity"/>
    <property type="evidence" value="ECO:0007669"/>
    <property type="project" value="UniProtKB-KW"/>
</dbReference>
<dbReference type="Gene3D" id="2.40.10.10">
    <property type="entry name" value="Trypsin-like serine proteases"/>
    <property type="match status" value="2"/>
</dbReference>
<dbReference type="PROSITE" id="PS00134">
    <property type="entry name" value="TRYPSIN_HIS"/>
    <property type="match status" value="1"/>
</dbReference>
<evidence type="ECO:0000259" key="12">
    <source>
        <dbReference type="PROSITE" id="PS50240"/>
    </source>
</evidence>
<evidence type="ECO:0000313" key="14">
    <source>
        <dbReference type="Proteomes" id="UP001497472"/>
    </source>
</evidence>
<keyword evidence="8" id="KW-1199">Hemostasis impairing toxin</keyword>
<reference evidence="13 14" key="1">
    <citation type="submission" date="2023-11" db="EMBL/GenBank/DDBJ databases">
        <authorList>
            <person name="Okamura Y."/>
        </authorList>
    </citation>
    <scope>NUCLEOTIDE SEQUENCE [LARGE SCALE GENOMIC DNA]</scope>
</reference>
<evidence type="ECO:0000256" key="11">
    <source>
        <dbReference type="SAM" id="SignalP"/>
    </source>
</evidence>
<sequence length="279" mass="30887">MKLFLIIISVCIVVAKRSFDIERQVTNYHGEVGIPEAARIRTAEAVMVSSASTFVYGSDKYPYMAGLIIALTTGEESVCASSVITNTRVLTAAHCWRTQQHEASKITVVLGSTFVFHGGLRIDTSNVIIPNSYKEEYLQNDIAILVFDRVEFNDYIKPIALYRGEEFEVNKDQTVTILGYGRAGLSGTTTNQSLRHIEVQVITRNQCYFVFGEWPISASHICARKNPTSCTGDTGGPLIVNNLLVGISSFTAPDGCERGIAAAYVRMEYWFTWVTLLTT</sequence>
<evidence type="ECO:0000256" key="2">
    <source>
        <dbReference type="ARBA" id="ARBA00007664"/>
    </source>
</evidence>
<dbReference type="FunFam" id="2.40.10.10:FF:000068">
    <property type="entry name" value="transmembrane protease serine 2"/>
    <property type="match status" value="1"/>
</dbReference>
<dbReference type="Proteomes" id="UP001497472">
    <property type="component" value="Unassembled WGS sequence"/>
</dbReference>
<dbReference type="InterPro" id="IPR018114">
    <property type="entry name" value="TRYPSIN_HIS"/>
</dbReference>
<keyword evidence="10" id="KW-1205">Fibrinolytic toxin</keyword>
<dbReference type="InterPro" id="IPR050430">
    <property type="entry name" value="Peptidase_S1"/>
</dbReference>
<comment type="function">
    <text evidence="9">Fibrinolytic activity; shows preferential cleavage of Arg-Gly bonds in all three fibrinogen chains. Contact with the caterpillars causes severe bleeding, due the anticoagulant effect of the protein.</text>
</comment>
<dbReference type="InterPro" id="IPR043504">
    <property type="entry name" value="Peptidase_S1_PA_chymotrypsin"/>
</dbReference>
<name>A0AAV1IX56_9NEOP</name>
<dbReference type="PRINTS" id="PR00722">
    <property type="entry name" value="CHYMOTRYPSIN"/>
</dbReference>
<keyword evidence="14" id="KW-1185">Reference proteome</keyword>
<evidence type="ECO:0000313" key="13">
    <source>
        <dbReference type="EMBL" id="CAK1540666.1"/>
    </source>
</evidence>
<evidence type="ECO:0000256" key="6">
    <source>
        <dbReference type="ARBA" id="ARBA00022825"/>
    </source>
</evidence>
<keyword evidence="5" id="KW-0378">Hydrolase</keyword>
<keyword evidence="3" id="KW-0800">Toxin</keyword>
<evidence type="ECO:0000256" key="3">
    <source>
        <dbReference type="ARBA" id="ARBA00022656"/>
    </source>
</evidence>
<dbReference type="InterPro" id="IPR001314">
    <property type="entry name" value="Peptidase_S1A"/>
</dbReference>
<dbReference type="GO" id="GO:0006508">
    <property type="term" value="P:proteolysis"/>
    <property type="evidence" value="ECO:0007669"/>
    <property type="project" value="UniProtKB-KW"/>
</dbReference>
<organism evidence="13 14">
    <name type="scientific">Leptosia nina</name>
    <dbReference type="NCBI Taxonomy" id="320188"/>
    <lineage>
        <taxon>Eukaryota</taxon>
        <taxon>Metazoa</taxon>
        <taxon>Ecdysozoa</taxon>
        <taxon>Arthropoda</taxon>
        <taxon>Hexapoda</taxon>
        <taxon>Insecta</taxon>
        <taxon>Pterygota</taxon>
        <taxon>Neoptera</taxon>
        <taxon>Endopterygota</taxon>
        <taxon>Lepidoptera</taxon>
        <taxon>Glossata</taxon>
        <taxon>Ditrysia</taxon>
        <taxon>Papilionoidea</taxon>
        <taxon>Pieridae</taxon>
        <taxon>Pierinae</taxon>
        <taxon>Leptosia</taxon>
    </lineage>
</organism>
<feature type="domain" description="Peptidase S1" evidence="12">
    <location>
        <begin position="47"/>
        <end position="279"/>
    </location>
</feature>
<dbReference type="EMBL" id="CAVLEF010000001">
    <property type="protein sequence ID" value="CAK1540666.1"/>
    <property type="molecule type" value="Genomic_DNA"/>
</dbReference>
<dbReference type="GO" id="GO:0004252">
    <property type="term" value="F:serine-type endopeptidase activity"/>
    <property type="evidence" value="ECO:0007669"/>
    <property type="project" value="InterPro"/>
</dbReference>
<dbReference type="PROSITE" id="PS50240">
    <property type="entry name" value="TRYPSIN_DOM"/>
    <property type="match status" value="1"/>
</dbReference>
<dbReference type="Pfam" id="PF00089">
    <property type="entry name" value="Trypsin"/>
    <property type="match status" value="1"/>
</dbReference>
<dbReference type="GO" id="GO:0005576">
    <property type="term" value="C:extracellular region"/>
    <property type="evidence" value="ECO:0007669"/>
    <property type="project" value="UniProtKB-SubCell"/>
</dbReference>
<feature type="signal peptide" evidence="11">
    <location>
        <begin position="1"/>
        <end position="15"/>
    </location>
</feature>
<evidence type="ECO:0000256" key="7">
    <source>
        <dbReference type="ARBA" id="ARBA00023157"/>
    </source>
</evidence>
<evidence type="ECO:0000256" key="8">
    <source>
        <dbReference type="ARBA" id="ARBA00023240"/>
    </source>
</evidence>
<evidence type="ECO:0000256" key="10">
    <source>
        <dbReference type="ARBA" id="ARBA00084094"/>
    </source>
</evidence>
<proteinExistence type="inferred from homology"/>
<dbReference type="PANTHER" id="PTHR24276:SF98">
    <property type="entry name" value="FI18310P1-RELATED"/>
    <property type="match status" value="1"/>
</dbReference>
<keyword evidence="4" id="KW-0645">Protease</keyword>
<comment type="caution">
    <text evidence="13">The sequence shown here is derived from an EMBL/GenBank/DDBJ whole genome shotgun (WGS) entry which is preliminary data.</text>
</comment>
<dbReference type="PANTHER" id="PTHR24276">
    <property type="entry name" value="POLYSERASE-RELATED"/>
    <property type="match status" value="1"/>
</dbReference>
<dbReference type="SUPFAM" id="SSF50494">
    <property type="entry name" value="Trypsin-like serine proteases"/>
    <property type="match status" value="1"/>
</dbReference>